<comment type="similarity">
    <text evidence="2">Belongs to the binding-protein-dependent transport system permease family. MalFG subfamily.</text>
</comment>
<dbReference type="PROSITE" id="PS50928">
    <property type="entry name" value="ABC_TM1"/>
    <property type="match status" value="1"/>
</dbReference>
<evidence type="ECO:0000259" key="10">
    <source>
        <dbReference type="PROSITE" id="PS50928"/>
    </source>
</evidence>
<dbReference type="InterPro" id="IPR050901">
    <property type="entry name" value="BP-dep_ABC_trans_perm"/>
</dbReference>
<evidence type="ECO:0000256" key="1">
    <source>
        <dbReference type="ARBA" id="ARBA00004651"/>
    </source>
</evidence>
<keyword evidence="6 9" id="KW-0812">Transmembrane</keyword>
<evidence type="ECO:0000256" key="2">
    <source>
        <dbReference type="ARBA" id="ARBA00009047"/>
    </source>
</evidence>
<protein>
    <submittedName>
        <fullName evidence="11">Arabinogalactan oligomer/maltooligosaccharide transport system permease protein</fullName>
    </submittedName>
</protein>
<name>A0ABT9Y3H6_9BACI</name>
<sequence length="282" mass="31226">MREKRKKLKPGEGLVLWISRLIIWCVILITIIPLLFVVTASFNPTNTYFSSSLIPNHFSLNNYIKLFQDGQFLIWVKNSLIVGLSVAIGQVFFTATSAFAFSRLRFYGRKYGLMTLLILQMFPNFLAIAAIYGVLAKFGMIDSIAAYVLVMLGGSAYNIWLLKNYFDTVPKELDESAIIDGANAWQRFLKILLPLSMPMLVVIFLFTLMGAFGEYVLAGTIIQSPQNYTLGVGMYSMISGKFAQSWGEFSAAALLSALPLTIVFGLLQKYIASGLVAGSVKG</sequence>
<dbReference type="Proteomes" id="UP001224122">
    <property type="component" value="Unassembled WGS sequence"/>
</dbReference>
<evidence type="ECO:0000256" key="3">
    <source>
        <dbReference type="ARBA" id="ARBA00022448"/>
    </source>
</evidence>
<evidence type="ECO:0000256" key="4">
    <source>
        <dbReference type="ARBA" id="ARBA00022475"/>
    </source>
</evidence>
<feature type="transmembrane region" description="Helical" evidence="9">
    <location>
        <begin position="191"/>
        <end position="212"/>
    </location>
</feature>
<feature type="domain" description="ABC transmembrane type-1" evidence="10">
    <location>
        <begin position="76"/>
        <end position="267"/>
    </location>
</feature>
<keyword evidence="5" id="KW-0762">Sugar transport</keyword>
<dbReference type="Pfam" id="PF00528">
    <property type="entry name" value="BPD_transp_1"/>
    <property type="match status" value="1"/>
</dbReference>
<dbReference type="PANTHER" id="PTHR32243:SF50">
    <property type="entry name" value="MALTOSE_MALTODEXTRIN TRANSPORT SYSTEM PERMEASE PROTEIN MALG"/>
    <property type="match status" value="1"/>
</dbReference>
<feature type="transmembrane region" description="Helical" evidence="9">
    <location>
        <begin position="144"/>
        <end position="162"/>
    </location>
</feature>
<dbReference type="RefSeq" id="WP_307413918.1">
    <property type="nucleotide sequence ID" value="NZ_JAUSTW010000016.1"/>
</dbReference>
<evidence type="ECO:0000256" key="9">
    <source>
        <dbReference type="RuleBase" id="RU363032"/>
    </source>
</evidence>
<feature type="transmembrane region" description="Helical" evidence="9">
    <location>
        <begin position="113"/>
        <end position="132"/>
    </location>
</feature>
<evidence type="ECO:0000256" key="7">
    <source>
        <dbReference type="ARBA" id="ARBA00022989"/>
    </source>
</evidence>
<dbReference type="EMBL" id="JAUSTW010000016">
    <property type="protein sequence ID" value="MDQ0202065.1"/>
    <property type="molecule type" value="Genomic_DNA"/>
</dbReference>
<comment type="caution">
    <text evidence="11">The sequence shown here is derived from an EMBL/GenBank/DDBJ whole genome shotgun (WGS) entry which is preliminary data.</text>
</comment>
<feature type="transmembrane region" description="Helical" evidence="9">
    <location>
        <begin position="21"/>
        <end position="42"/>
    </location>
</feature>
<evidence type="ECO:0000313" key="11">
    <source>
        <dbReference type="EMBL" id="MDQ0202065.1"/>
    </source>
</evidence>
<gene>
    <name evidence="11" type="ORF">J2S10_005294</name>
</gene>
<keyword evidence="8 9" id="KW-0472">Membrane</keyword>
<keyword evidence="7 9" id="KW-1133">Transmembrane helix</keyword>
<keyword evidence="12" id="KW-1185">Reference proteome</keyword>
<comment type="subcellular location">
    <subcellularLocation>
        <location evidence="1 9">Cell membrane</location>
        <topology evidence="1 9">Multi-pass membrane protein</topology>
    </subcellularLocation>
</comment>
<dbReference type="SUPFAM" id="SSF161098">
    <property type="entry name" value="MetI-like"/>
    <property type="match status" value="1"/>
</dbReference>
<evidence type="ECO:0000256" key="6">
    <source>
        <dbReference type="ARBA" id="ARBA00022692"/>
    </source>
</evidence>
<evidence type="ECO:0000256" key="8">
    <source>
        <dbReference type="ARBA" id="ARBA00023136"/>
    </source>
</evidence>
<feature type="transmembrane region" description="Helical" evidence="9">
    <location>
        <begin position="249"/>
        <end position="267"/>
    </location>
</feature>
<dbReference type="InterPro" id="IPR035906">
    <property type="entry name" value="MetI-like_sf"/>
</dbReference>
<feature type="transmembrane region" description="Helical" evidence="9">
    <location>
        <begin position="80"/>
        <end position="101"/>
    </location>
</feature>
<accession>A0ABT9Y3H6</accession>
<evidence type="ECO:0000256" key="5">
    <source>
        <dbReference type="ARBA" id="ARBA00022597"/>
    </source>
</evidence>
<dbReference type="Gene3D" id="1.10.3720.10">
    <property type="entry name" value="MetI-like"/>
    <property type="match status" value="1"/>
</dbReference>
<dbReference type="CDD" id="cd06261">
    <property type="entry name" value="TM_PBP2"/>
    <property type="match status" value="1"/>
</dbReference>
<reference evidence="11 12" key="1">
    <citation type="submission" date="2023-07" db="EMBL/GenBank/DDBJ databases">
        <title>Genomic Encyclopedia of Type Strains, Phase IV (KMG-IV): sequencing the most valuable type-strain genomes for metagenomic binning, comparative biology and taxonomic classification.</title>
        <authorList>
            <person name="Goeker M."/>
        </authorList>
    </citation>
    <scope>NUCLEOTIDE SEQUENCE [LARGE SCALE GENOMIC DNA]</scope>
    <source>
        <strain evidence="11 12">DSM 27594</strain>
    </source>
</reference>
<keyword evidence="4" id="KW-1003">Cell membrane</keyword>
<evidence type="ECO:0000313" key="12">
    <source>
        <dbReference type="Proteomes" id="UP001224122"/>
    </source>
</evidence>
<proteinExistence type="inferred from homology"/>
<dbReference type="PANTHER" id="PTHR32243">
    <property type="entry name" value="MALTOSE TRANSPORT SYSTEM PERMEASE-RELATED"/>
    <property type="match status" value="1"/>
</dbReference>
<organism evidence="11 12">
    <name type="scientific">Neobacillus ginsengisoli</name>
    <dbReference type="NCBI Taxonomy" id="904295"/>
    <lineage>
        <taxon>Bacteria</taxon>
        <taxon>Bacillati</taxon>
        <taxon>Bacillota</taxon>
        <taxon>Bacilli</taxon>
        <taxon>Bacillales</taxon>
        <taxon>Bacillaceae</taxon>
        <taxon>Neobacillus</taxon>
    </lineage>
</organism>
<keyword evidence="3 9" id="KW-0813">Transport</keyword>
<dbReference type="InterPro" id="IPR000515">
    <property type="entry name" value="MetI-like"/>
</dbReference>